<dbReference type="PANTHER" id="PTHR43080">
    <property type="entry name" value="CBS DOMAIN-CONTAINING PROTEIN CBSX3, MITOCHONDRIAL"/>
    <property type="match status" value="1"/>
</dbReference>
<dbReference type="RefSeq" id="WP_227320861.1">
    <property type="nucleotide sequence ID" value="NZ_JAESVB010000003.1"/>
</dbReference>
<dbReference type="Gene3D" id="3.10.580.10">
    <property type="entry name" value="CBS-domain"/>
    <property type="match status" value="1"/>
</dbReference>
<dbReference type="SMART" id="SM00116">
    <property type="entry name" value="CBS"/>
    <property type="match status" value="2"/>
</dbReference>
<dbReference type="PROSITE" id="PS51371">
    <property type="entry name" value="CBS"/>
    <property type="match status" value="2"/>
</dbReference>
<dbReference type="InterPro" id="IPR044725">
    <property type="entry name" value="CBSX3_CBS_dom"/>
</dbReference>
<evidence type="ECO:0000313" key="5">
    <source>
        <dbReference type="Proteomes" id="UP000708298"/>
    </source>
</evidence>
<dbReference type="InterPro" id="IPR000644">
    <property type="entry name" value="CBS_dom"/>
</dbReference>
<comment type="caution">
    <text evidence="4">The sequence shown here is derived from an EMBL/GenBank/DDBJ whole genome shotgun (WGS) entry which is preliminary data.</text>
</comment>
<evidence type="ECO:0000313" key="4">
    <source>
        <dbReference type="EMBL" id="MCB8875192.1"/>
    </source>
</evidence>
<evidence type="ECO:0000256" key="2">
    <source>
        <dbReference type="PROSITE-ProRule" id="PRU00703"/>
    </source>
</evidence>
<accession>A0A964DYL1</accession>
<feature type="domain" description="CBS" evidence="3">
    <location>
        <begin position="75"/>
        <end position="132"/>
    </location>
</feature>
<keyword evidence="5" id="KW-1185">Reference proteome</keyword>
<dbReference type="PANTHER" id="PTHR43080:SF2">
    <property type="entry name" value="CBS DOMAIN-CONTAINING PROTEIN"/>
    <property type="match status" value="1"/>
</dbReference>
<protein>
    <submittedName>
        <fullName evidence="4">CBS domain-containing protein</fullName>
    </submittedName>
</protein>
<feature type="domain" description="CBS" evidence="3">
    <location>
        <begin position="10"/>
        <end position="67"/>
    </location>
</feature>
<dbReference type="InterPro" id="IPR046342">
    <property type="entry name" value="CBS_dom_sf"/>
</dbReference>
<keyword evidence="1 2" id="KW-0129">CBS domain</keyword>
<dbReference type="Proteomes" id="UP000708298">
    <property type="component" value="Unassembled WGS sequence"/>
</dbReference>
<reference evidence="4" key="2">
    <citation type="submission" date="2021-01" db="EMBL/GenBank/DDBJ databases">
        <authorList>
            <person name="Mieszkin S."/>
            <person name="Pouder E."/>
            <person name="Alain K."/>
        </authorList>
    </citation>
    <scope>NUCLEOTIDE SEQUENCE</scope>
    <source>
        <strain evidence="4">HW T2.11</strain>
    </source>
</reference>
<reference evidence="4" key="1">
    <citation type="journal article" date="2021" name="Microorganisms">
        <title>Acidisoma silvae sp. nov. and Acidisomacellulosilytica sp. nov., Two Acidophilic Bacteria Isolated from Decaying Wood, Hydrolyzing Cellulose and Producing Poly-3-hydroxybutyrate.</title>
        <authorList>
            <person name="Mieszkin S."/>
            <person name="Pouder E."/>
            <person name="Uroz S."/>
            <person name="Simon-Colin C."/>
            <person name="Alain K."/>
        </authorList>
    </citation>
    <scope>NUCLEOTIDE SEQUENCE</scope>
    <source>
        <strain evidence="4">HW T2.11</strain>
    </source>
</reference>
<gene>
    <name evidence="4" type="ORF">ASILVAE211_08380</name>
</gene>
<sequence>MSVERILKGKGRDVATITGAQSLEAVCKILAERRVGALPVMEGPSLAGILSERDVVRALSVHGAGALGLPVSSVMTREVRTITRETRVEEAMGIMTQGRFRHLPVVEGGQLIGIISIGDVVKARLDAQQMEVEELRSYVAGAA</sequence>
<dbReference type="SUPFAM" id="SSF54631">
    <property type="entry name" value="CBS-domain pair"/>
    <property type="match status" value="1"/>
</dbReference>
<dbReference type="InterPro" id="IPR051257">
    <property type="entry name" value="Diverse_CBS-Domain"/>
</dbReference>
<evidence type="ECO:0000256" key="1">
    <source>
        <dbReference type="ARBA" id="ARBA00023122"/>
    </source>
</evidence>
<organism evidence="4 5">
    <name type="scientific">Acidisoma silvae</name>
    <dbReference type="NCBI Taxonomy" id="2802396"/>
    <lineage>
        <taxon>Bacteria</taxon>
        <taxon>Pseudomonadati</taxon>
        <taxon>Pseudomonadota</taxon>
        <taxon>Alphaproteobacteria</taxon>
        <taxon>Acetobacterales</taxon>
        <taxon>Acidocellaceae</taxon>
        <taxon>Acidisoma</taxon>
    </lineage>
</organism>
<dbReference type="AlphaFoldDB" id="A0A964DYL1"/>
<dbReference type="Pfam" id="PF00571">
    <property type="entry name" value="CBS"/>
    <property type="match status" value="2"/>
</dbReference>
<name>A0A964DYL1_9PROT</name>
<dbReference type="CDD" id="cd04623">
    <property type="entry name" value="CBS_pair_bac_euk"/>
    <property type="match status" value="1"/>
</dbReference>
<evidence type="ECO:0000259" key="3">
    <source>
        <dbReference type="PROSITE" id="PS51371"/>
    </source>
</evidence>
<proteinExistence type="predicted"/>
<dbReference type="EMBL" id="JAESVB010000003">
    <property type="protein sequence ID" value="MCB8875192.1"/>
    <property type="molecule type" value="Genomic_DNA"/>
</dbReference>